<comment type="subunit">
    <text evidence="4">Component of the Golgi-associated retrograde protein (GARP) complex.</text>
</comment>
<proteinExistence type="inferred from homology"/>
<dbReference type="GO" id="GO:0048193">
    <property type="term" value="P:Golgi vesicle transport"/>
    <property type="evidence" value="ECO:0007669"/>
    <property type="project" value="TreeGrafter"/>
</dbReference>
<keyword evidence="4" id="KW-0653">Protein transport</keyword>
<dbReference type="GO" id="GO:1990745">
    <property type="term" value="C:EARP complex"/>
    <property type="evidence" value="ECO:0007669"/>
    <property type="project" value="TreeGrafter"/>
</dbReference>
<feature type="compositionally biased region" description="Low complexity" evidence="5">
    <location>
        <begin position="391"/>
        <end position="402"/>
    </location>
</feature>
<dbReference type="PANTHER" id="PTHR15954">
    <property type="entry name" value="VACUOLAR PROTEIN SORTING-ASSOCIATED PROTEIN 51 HOMOLOG"/>
    <property type="match status" value="1"/>
</dbReference>
<comment type="similarity">
    <text evidence="1 4">Belongs to the VPS51 family.</text>
</comment>
<dbReference type="GO" id="GO:0005829">
    <property type="term" value="C:cytosol"/>
    <property type="evidence" value="ECO:0007669"/>
    <property type="project" value="GOC"/>
</dbReference>
<name>A0A182HWX9_ANOAR</name>
<comment type="function">
    <text evidence="4">Acts as component of the GARP complex that is involved in retrograde transport from early and late endosomes to the trans-Golgi network (TGN).</text>
</comment>
<keyword evidence="4" id="KW-0333">Golgi apparatus</keyword>
<dbReference type="GO" id="GO:0007041">
    <property type="term" value="P:lysosomal transport"/>
    <property type="evidence" value="ECO:0007669"/>
    <property type="project" value="TreeGrafter"/>
</dbReference>
<dbReference type="Proteomes" id="UP000075840">
    <property type="component" value="Unassembled WGS sequence"/>
</dbReference>
<evidence type="ECO:0000256" key="4">
    <source>
        <dbReference type="RuleBase" id="RU368010"/>
    </source>
</evidence>
<dbReference type="GO" id="GO:0000938">
    <property type="term" value="C:GARP complex"/>
    <property type="evidence" value="ECO:0007669"/>
    <property type="project" value="UniProtKB-UniRule"/>
</dbReference>
<dbReference type="GO" id="GO:0006869">
    <property type="term" value="P:lipid transport"/>
    <property type="evidence" value="ECO:0007669"/>
    <property type="project" value="UniProtKB-UniRule"/>
</dbReference>
<evidence type="ECO:0000256" key="3">
    <source>
        <dbReference type="ARBA" id="ARBA00023054"/>
    </source>
</evidence>
<keyword evidence="4" id="KW-0813">Transport</keyword>
<dbReference type="VEuPathDB" id="VectorBase:AARA005808"/>
<dbReference type="Pfam" id="PF08700">
    <property type="entry name" value="VPS51_Exo84_N"/>
    <property type="match status" value="1"/>
</dbReference>
<dbReference type="PANTHER" id="PTHR15954:SF4">
    <property type="entry name" value="VACUOLAR PROTEIN SORTING-ASSOCIATED PROTEIN 51 HOMOLOG"/>
    <property type="match status" value="1"/>
</dbReference>
<protein>
    <recommendedName>
        <fullName evidence="2 4">Vacuolar protein sorting-associated protein 51 homolog</fullName>
    </recommendedName>
</protein>
<evidence type="ECO:0000256" key="1">
    <source>
        <dbReference type="ARBA" id="ARBA00006080"/>
    </source>
</evidence>
<dbReference type="SUPFAM" id="SSF74788">
    <property type="entry name" value="Cullin repeat-like"/>
    <property type="match status" value="1"/>
</dbReference>
<dbReference type="EnsemblMetazoa" id="AARA005808-RA">
    <property type="protein sequence ID" value="AARA005808-PA"/>
    <property type="gene ID" value="AARA005808"/>
</dbReference>
<keyword evidence="3" id="KW-0175">Coiled coil</keyword>
<keyword evidence="7" id="KW-1185">Reference proteome</keyword>
<dbReference type="GO" id="GO:0016020">
    <property type="term" value="C:membrane"/>
    <property type="evidence" value="ECO:0007669"/>
    <property type="project" value="TreeGrafter"/>
</dbReference>
<dbReference type="VEuPathDB" id="VectorBase:AARA21_012189"/>
<evidence type="ECO:0000313" key="7">
    <source>
        <dbReference type="Proteomes" id="UP000075840"/>
    </source>
</evidence>
<accession>A0A182HWX9</accession>
<evidence type="ECO:0000256" key="2">
    <source>
        <dbReference type="ARBA" id="ARBA00016122"/>
    </source>
</evidence>
<feature type="region of interest" description="Disordered" evidence="5">
    <location>
        <begin position="391"/>
        <end position="415"/>
    </location>
</feature>
<comment type="subcellular location">
    <subcellularLocation>
        <location evidence="4">Golgi apparatus</location>
        <location evidence="4">trans-Golgi network</location>
    </subcellularLocation>
</comment>
<dbReference type="InterPro" id="IPR016159">
    <property type="entry name" value="Cullin_repeat-like_dom_sf"/>
</dbReference>
<keyword evidence="4" id="KW-0445">Lipid transport</keyword>
<evidence type="ECO:0000313" key="6">
    <source>
        <dbReference type="EnsemblMetazoa" id="AARA005808-PA"/>
    </source>
</evidence>
<sequence>MGDKTNNPYDMDGSSFDADRYLQKLLKECSLKQIMDTEATIVRQTQTLHSDMQTLVYENYNKFISATDTIRKMKTDFKSMETEMNLLMANMNSITEFSERITDTLQETRSQLTRLSGKHQLLKKLQFLSSLPAKLKTLIEEENYQQAVQEYSHAQKVLQQYGQQPSFQGIQEDCIKILDELKERLKGEFRQTGKSAQSLTEIGELLLQLGERPSSLAKEMLECASKRLHEQIVVLQDQTDRDMIEFIDLGIEGFLKDLTLVISSYSDMFLTKHLEQEADDFEQTARIDLNAFVNRNVDEYLALVQDRAELEIGHGDSQIILRGLDRLHRRMTAMRTLCRAVDMSKSGIDIIVNAAQQLCQTHMRSLKDHFADSLSSVRLALVSSANTAPAGTAATSSSSQSGAAGGQGSTSGHTTTPLRELISNLYISTIEKVKGLMQDLLIFLQPEWSFNLKGDPKGVQCIEGIRENLLVAFLRHFCATVNGYGTVSSTAPPTLLLVLSKVCLEMDRAGVHALTSLVDELYNLDAERSGTLVHESELCTEMRDSAQLLLDSYVRLQGLHLSQMLRKSVETRDWLNCLEPRSVRAVMKRVVEEISAIEAVLGELYDSSVTQHGGSRTTASSDSSRKTHFSIAASKQSQFRSTWSTYTPQSQLDSSFVSNMQRLFSEKIEIFAPVEFSKVSIITGIIKICLKTLLECVRLRTFSRYGLQQIQVDAHYLQMNLWRFVSDEKLVCNSLIHVLLDEILGSAVLRCLEPILMEPNAVEIICERN</sequence>
<dbReference type="GO" id="GO:0015031">
    <property type="term" value="P:protein transport"/>
    <property type="evidence" value="ECO:0007669"/>
    <property type="project" value="UniProtKB-UniRule"/>
</dbReference>
<evidence type="ECO:0000256" key="5">
    <source>
        <dbReference type="SAM" id="MobiDB-lite"/>
    </source>
</evidence>
<reference evidence="6" key="1">
    <citation type="submission" date="2022-08" db="UniProtKB">
        <authorList>
            <consortium name="EnsemblMetazoa"/>
        </authorList>
    </citation>
    <scope>IDENTIFICATION</scope>
    <source>
        <strain evidence="6">Dongola</strain>
    </source>
</reference>
<organism evidence="6 7">
    <name type="scientific">Anopheles arabiensis</name>
    <name type="common">Mosquito</name>
    <dbReference type="NCBI Taxonomy" id="7173"/>
    <lineage>
        <taxon>Eukaryota</taxon>
        <taxon>Metazoa</taxon>
        <taxon>Ecdysozoa</taxon>
        <taxon>Arthropoda</taxon>
        <taxon>Hexapoda</taxon>
        <taxon>Insecta</taxon>
        <taxon>Pterygota</taxon>
        <taxon>Neoptera</taxon>
        <taxon>Endopterygota</taxon>
        <taxon>Diptera</taxon>
        <taxon>Nematocera</taxon>
        <taxon>Culicoidea</taxon>
        <taxon>Culicidae</taxon>
        <taxon>Anophelinae</taxon>
        <taxon>Anopheles</taxon>
    </lineage>
</organism>
<dbReference type="InterPro" id="IPR014812">
    <property type="entry name" value="Vps51"/>
</dbReference>
<dbReference type="EMBL" id="APCN01001587">
    <property type="status" value="NOT_ANNOTATED_CDS"/>
    <property type="molecule type" value="Genomic_DNA"/>
</dbReference>
<dbReference type="GO" id="GO:0032456">
    <property type="term" value="P:endocytic recycling"/>
    <property type="evidence" value="ECO:0007669"/>
    <property type="project" value="TreeGrafter"/>
</dbReference>
<dbReference type="GO" id="GO:0042147">
    <property type="term" value="P:retrograde transport, endosome to Golgi"/>
    <property type="evidence" value="ECO:0007669"/>
    <property type="project" value="UniProtKB-UniRule"/>
</dbReference>
<dbReference type="GO" id="GO:0007030">
    <property type="term" value="P:Golgi organization"/>
    <property type="evidence" value="ECO:0007669"/>
    <property type="project" value="UniProtKB-UniRule"/>
</dbReference>
<dbReference type="AlphaFoldDB" id="A0A182HWX9"/>